<protein>
    <submittedName>
        <fullName evidence="1">Uncharacterized protein</fullName>
    </submittedName>
</protein>
<sequence>MVILPSYPSYESLLISLSPRIFIDASSDVAHFTSTLSAPAGP</sequence>
<reference evidence="1" key="1">
    <citation type="journal article" date="2012" name="PLoS ONE">
        <title>Gene sets for utilization of primary and secondary nutrition supplies in the distal gut of endangered iberian lynx.</title>
        <authorList>
            <person name="Alcaide M."/>
            <person name="Messina E."/>
            <person name="Richter M."/>
            <person name="Bargiela R."/>
            <person name="Peplies J."/>
            <person name="Huws S.A."/>
            <person name="Newbold C.J."/>
            <person name="Golyshin P.N."/>
            <person name="Simon M.A."/>
            <person name="Lopez G."/>
            <person name="Yakimov M.M."/>
            <person name="Ferrer M."/>
        </authorList>
    </citation>
    <scope>NUCLEOTIDE SEQUENCE</scope>
</reference>
<accession>J9FXQ7</accession>
<dbReference type="EMBL" id="AMCI01003661">
    <property type="protein sequence ID" value="EJW99766.1"/>
    <property type="molecule type" value="Genomic_DNA"/>
</dbReference>
<comment type="caution">
    <text evidence="1">The sequence shown here is derived from an EMBL/GenBank/DDBJ whole genome shotgun (WGS) entry which is preliminary data.</text>
</comment>
<proteinExistence type="predicted"/>
<evidence type="ECO:0000313" key="1">
    <source>
        <dbReference type="EMBL" id="EJW99766.1"/>
    </source>
</evidence>
<name>J9FXQ7_9ZZZZ</name>
<dbReference type="AlphaFoldDB" id="J9FXQ7"/>
<gene>
    <name evidence="1" type="ORF">EVA_12126</name>
</gene>
<organism evidence="1">
    <name type="scientific">gut metagenome</name>
    <dbReference type="NCBI Taxonomy" id="749906"/>
    <lineage>
        <taxon>unclassified sequences</taxon>
        <taxon>metagenomes</taxon>
        <taxon>organismal metagenomes</taxon>
    </lineage>
</organism>